<keyword evidence="1 2" id="KW-0690">Ribosome biogenesis</keyword>
<dbReference type="STRING" id="1549855.AY555_04015"/>
<comment type="similarity">
    <text evidence="2">Belongs to the RbfA family.</text>
</comment>
<organism evidence="3 4">
    <name type="scientific">Haematospirillum jordaniae</name>
    <dbReference type="NCBI Taxonomy" id="1549855"/>
    <lineage>
        <taxon>Bacteria</taxon>
        <taxon>Pseudomonadati</taxon>
        <taxon>Pseudomonadota</taxon>
        <taxon>Alphaproteobacteria</taxon>
        <taxon>Rhodospirillales</taxon>
        <taxon>Novispirillaceae</taxon>
        <taxon>Haematospirillum</taxon>
    </lineage>
</organism>
<sequence length="142" mass="16275">MSKVRGQAPTQRQRRINEEIRHALAHVFERGELRDPLLASTPITITEVRCSPDLRNATAFFTPLGGIGDAQALRAALIRVQPFLRHEIARRVEMKYVPRLSFEIDTSFDEYAYIANLLKRPDVVRDTESLRRADDEDQGEES</sequence>
<dbReference type="Proteomes" id="UP000076066">
    <property type="component" value="Chromosome"/>
</dbReference>
<gene>
    <name evidence="2" type="primary">rbfA</name>
    <name evidence="3" type="ORF">AY555_04015</name>
</gene>
<dbReference type="OrthoDB" id="9805051at2"/>
<comment type="subunit">
    <text evidence="2">Monomer. Binds 30S ribosomal subunits, but not 50S ribosomal subunits or 70S ribosomes.</text>
</comment>
<dbReference type="GeneID" id="53316315"/>
<comment type="subcellular location">
    <subcellularLocation>
        <location evidence="2">Cytoplasm</location>
    </subcellularLocation>
</comment>
<comment type="function">
    <text evidence="2">One of several proteins that assist in the late maturation steps of the functional core of the 30S ribosomal subunit. Associates with free 30S ribosomal subunits (but not with 30S subunits that are part of 70S ribosomes or polysomes). Required for efficient processing of 16S rRNA. May interact with the 5'-terminal helix region of 16S rRNA.</text>
</comment>
<dbReference type="PANTHER" id="PTHR33515:SF1">
    <property type="entry name" value="RIBOSOME-BINDING FACTOR A, CHLOROPLASTIC-RELATED"/>
    <property type="match status" value="1"/>
</dbReference>
<dbReference type="InterPro" id="IPR023799">
    <property type="entry name" value="RbfA_dom_sf"/>
</dbReference>
<dbReference type="NCBIfam" id="TIGR00082">
    <property type="entry name" value="rbfA"/>
    <property type="match status" value="1"/>
</dbReference>
<evidence type="ECO:0000256" key="2">
    <source>
        <dbReference type="HAMAP-Rule" id="MF_00003"/>
    </source>
</evidence>
<dbReference type="InterPro" id="IPR000238">
    <property type="entry name" value="RbfA"/>
</dbReference>
<name>A0A143DCN0_9PROT</name>
<dbReference type="GO" id="GO:0043024">
    <property type="term" value="F:ribosomal small subunit binding"/>
    <property type="evidence" value="ECO:0007669"/>
    <property type="project" value="TreeGrafter"/>
</dbReference>
<dbReference type="NCBIfam" id="NF001802">
    <property type="entry name" value="PRK00521.2-5"/>
    <property type="match status" value="1"/>
</dbReference>
<dbReference type="InterPro" id="IPR020053">
    <property type="entry name" value="Ribosome-bd_factorA_CS"/>
</dbReference>
<dbReference type="AlphaFoldDB" id="A0A143DCN0"/>
<keyword evidence="2" id="KW-0963">Cytoplasm</keyword>
<dbReference type="PANTHER" id="PTHR33515">
    <property type="entry name" value="RIBOSOME-BINDING FACTOR A, CHLOROPLASTIC-RELATED"/>
    <property type="match status" value="1"/>
</dbReference>
<dbReference type="HAMAP" id="MF_00003">
    <property type="entry name" value="RbfA"/>
    <property type="match status" value="1"/>
</dbReference>
<dbReference type="Gene3D" id="3.30.300.20">
    <property type="match status" value="1"/>
</dbReference>
<dbReference type="Pfam" id="PF02033">
    <property type="entry name" value="RBFA"/>
    <property type="match status" value="1"/>
</dbReference>
<proteinExistence type="inferred from homology"/>
<accession>A0A143DCN0</accession>
<keyword evidence="4" id="KW-1185">Reference proteome</keyword>
<reference evidence="3 4" key="1">
    <citation type="submission" date="2016-02" db="EMBL/GenBank/DDBJ databases">
        <title>Complete Genome of H5569, the type strain of the newly described species Haematospirillium jordaniae.</title>
        <authorList>
            <person name="Nicholson A.C."/>
            <person name="Humrighouse B.W."/>
            <person name="Loparov V."/>
            <person name="McQuiston J.R."/>
        </authorList>
    </citation>
    <scope>NUCLEOTIDE SEQUENCE [LARGE SCALE GENOMIC DNA]</scope>
    <source>
        <strain evidence="3 4">H5569</strain>
    </source>
</reference>
<dbReference type="PROSITE" id="PS01319">
    <property type="entry name" value="RBFA"/>
    <property type="match status" value="1"/>
</dbReference>
<dbReference type="EMBL" id="CP014525">
    <property type="protein sequence ID" value="AMW34487.1"/>
    <property type="molecule type" value="Genomic_DNA"/>
</dbReference>
<dbReference type="KEGG" id="hjo:AY555_04015"/>
<dbReference type="SUPFAM" id="SSF89919">
    <property type="entry name" value="Ribosome-binding factor A, RbfA"/>
    <property type="match status" value="1"/>
</dbReference>
<dbReference type="RefSeq" id="WP_066133770.1">
    <property type="nucleotide sequence ID" value="NZ_CP014525.1"/>
</dbReference>
<protein>
    <recommendedName>
        <fullName evidence="2">Ribosome-binding factor A</fullName>
    </recommendedName>
</protein>
<evidence type="ECO:0000313" key="3">
    <source>
        <dbReference type="EMBL" id="AMW34487.1"/>
    </source>
</evidence>
<dbReference type="InterPro" id="IPR015946">
    <property type="entry name" value="KH_dom-like_a/b"/>
</dbReference>
<evidence type="ECO:0000313" key="4">
    <source>
        <dbReference type="Proteomes" id="UP000076066"/>
    </source>
</evidence>
<dbReference type="GO" id="GO:0030490">
    <property type="term" value="P:maturation of SSU-rRNA"/>
    <property type="evidence" value="ECO:0007669"/>
    <property type="project" value="UniProtKB-UniRule"/>
</dbReference>
<evidence type="ECO:0000256" key="1">
    <source>
        <dbReference type="ARBA" id="ARBA00022517"/>
    </source>
</evidence>
<dbReference type="GO" id="GO:0005829">
    <property type="term" value="C:cytosol"/>
    <property type="evidence" value="ECO:0007669"/>
    <property type="project" value="TreeGrafter"/>
</dbReference>